<keyword evidence="2" id="KW-0812">Transmembrane</keyword>
<feature type="transmembrane region" description="Helical" evidence="2">
    <location>
        <begin position="190"/>
        <end position="212"/>
    </location>
</feature>
<evidence type="ECO:0000313" key="4">
    <source>
        <dbReference type="Proteomes" id="UP001055167"/>
    </source>
</evidence>
<dbReference type="SUPFAM" id="SSF160544">
    <property type="entry name" value="EscU C-terminal domain-like"/>
    <property type="match status" value="1"/>
</dbReference>
<dbReference type="PRINTS" id="PR00950">
    <property type="entry name" value="TYPE3IMSPROT"/>
</dbReference>
<dbReference type="InterPro" id="IPR006135">
    <property type="entry name" value="T3SS_substrate_exporter"/>
</dbReference>
<keyword evidence="3" id="KW-0966">Cell projection</keyword>
<protein>
    <submittedName>
        <fullName evidence="3">Flagellar biosynthetic protein FlhB</fullName>
    </submittedName>
</protein>
<keyword evidence="2" id="KW-1133">Transmembrane helix</keyword>
<dbReference type="PANTHER" id="PTHR30531">
    <property type="entry name" value="FLAGELLAR BIOSYNTHETIC PROTEIN FLHB"/>
    <property type="match status" value="1"/>
</dbReference>
<dbReference type="InterPro" id="IPR029025">
    <property type="entry name" value="T3SS_substrate_exporter_C"/>
</dbReference>
<dbReference type="Gene3D" id="3.40.1690.10">
    <property type="entry name" value="secretion proteins EscU"/>
    <property type="match status" value="1"/>
</dbReference>
<organism evidence="3 4">
    <name type="scientific">Methylobacterium crusticola</name>
    <dbReference type="NCBI Taxonomy" id="1697972"/>
    <lineage>
        <taxon>Bacteria</taxon>
        <taxon>Pseudomonadati</taxon>
        <taxon>Pseudomonadota</taxon>
        <taxon>Alphaproteobacteria</taxon>
        <taxon>Hyphomicrobiales</taxon>
        <taxon>Methylobacteriaceae</taxon>
        <taxon>Methylobacterium</taxon>
    </lineage>
</organism>
<dbReference type="EMBL" id="BPQH01000004">
    <property type="protein sequence ID" value="GJD48846.1"/>
    <property type="molecule type" value="Genomic_DNA"/>
</dbReference>
<dbReference type="Pfam" id="PF01312">
    <property type="entry name" value="Bac_export_2"/>
    <property type="match status" value="1"/>
</dbReference>
<keyword evidence="4" id="KW-1185">Reference proteome</keyword>
<comment type="caution">
    <text evidence="3">The sequence shown here is derived from an EMBL/GenBank/DDBJ whole genome shotgun (WGS) entry which is preliminary data.</text>
</comment>
<keyword evidence="2" id="KW-0472">Membrane</keyword>
<proteinExistence type="inferred from homology"/>
<keyword evidence="3" id="KW-0969">Cilium</keyword>
<sequence>MAEGAEQEDRTEEPSQKRLDDAIKRGDVATSQEVNTLLMLGAFTVVLLVGAGSVARGMLLDLRAFLMHLHEVPQDPAAYAALGRRALIAAGVALALPVGAVAAAGLAGGLLQHPLVWTTETLGAQWSRVSPKAGLKRLFGLEAWVQFGKGIVKIALVGTAAGVVLWRERDRLDAFARLEPAGVLQGTLALALRLMGAVLAAYVVVTLGDALYQRFRWRARLRMSKHELKEEMKEQEGNPEIKGRMRQLRAARVKKRMMAAVPTATVVVANPTHFAVALRYETGMAAPVCVAKGVDALALRMREVAAGAGVPVIENPPLARALHAAVEIDAPIPAEHYKAVAEVIGYVLNLRRRR</sequence>
<dbReference type="Proteomes" id="UP001055167">
    <property type="component" value="Unassembled WGS sequence"/>
</dbReference>
<comment type="similarity">
    <text evidence="1">Belongs to the type III secretion exporter family.</text>
</comment>
<feature type="transmembrane region" description="Helical" evidence="2">
    <location>
        <begin position="86"/>
        <end position="111"/>
    </location>
</feature>
<reference evidence="3" key="1">
    <citation type="journal article" date="2021" name="Front. Microbiol.">
        <title>Comprehensive Comparative Genomics and Phenotyping of Methylobacterium Species.</title>
        <authorList>
            <person name="Alessa O."/>
            <person name="Ogura Y."/>
            <person name="Fujitani Y."/>
            <person name="Takami H."/>
            <person name="Hayashi T."/>
            <person name="Sahin N."/>
            <person name="Tani A."/>
        </authorList>
    </citation>
    <scope>NUCLEOTIDE SEQUENCE</scope>
    <source>
        <strain evidence="3">KCTC 52305</strain>
    </source>
</reference>
<evidence type="ECO:0000313" key="3">
    <source>
        <dbReference type="EMBL" id="GJD48846.1"/>
    </source>
</evidence>
<evidence type="ECO:0000256" key="1">
    <source>
        <dbReference type="ARBA" id="ARBA00010690"/>
    </source>
</evidence>
<keyword evidence="3" id="KW-0282">Flagellum</keyword>
<reference evidence="3" key="2">
    <citation type="submission" date="2021-08" db="EMBL/GenBank/DDBJ databases">
        <authorList>
            <person name="Tani A."/>
            <person name="Ola A."/>
            <person name="Ogura Y."/>
            <person name="Katsura K."/>
            <person name="Hayashi T."/>
        </authorList>
    </citation>
    <scope>NUCLEOTIDE SEQUENCE</scope>
    <source>
        <strain evidence="3">KCTC 52305</strain>
    </source>
</reference>
<feature type="transmembrane region" description="Helical" evidence="2">
    <location>
        <begin position="37"/>
        <end position="59"/>
    </location>
</feature>
<accession>A0ABQ4QW20</accession>
<gene>
    <name evidence="3" type="primary">flhB_1</name>
    <name evidence="3" type="ORF">OPKNFCMD_1572</name>
</gene>
<evidence type="ECO:0000256" key="2">
    <source>
        <dbReference type="SAM" id="Phobius"/>
    </source>
</evidence>
<dbReference type="PANTHER" id="PTHR30531:SF12">
    <property type="entry name" value="FLAGELLAR BIOSYNTHETIC PROTEIN FLHB"/>
    <property type="match status" value="1"/>
</dbReference>
<name>A0ABQ4QW20_9HYPH</name>
<dbReference type="RefSeq" id="WP_128560109.1">
    <property type="nucleotide sequence ID" value="NZ_BPQH01000004.1"/>
</dbReference>